<protein>
    <submittedName>
        <fullName evidence="2">Uncharacterized protein</fullName>
    </submittedName>
</protein>
<organism evidence="2 3">
    <name type="scientific">Glaciihabitans arcticus</name>
    <dbReference type="NCBI Taxonomy" id="2668039"/>
    <lineage>
        <taxon>Bacteria</taxon>
        <taxon>Bacillati</taxon>
        <taxon>Actinomycetota</taxon>
        <taxon>Actinomycetes</taxon>
        <taxon>Micrococcales</taxon>
        <taxon>Microbacteriaceae</taxon>
        <taxon>Glaciihabitans</taxon>
    </lineage>
</organism>
<keyword evidence="1" id="KW-0812">Transmembrane</keyword>
<gene>
    <name evidence="2" type="ORF">EYE40_05240</name>
</gene>
<evidence type="ECO:0000313" key="3">
    <source>
        <dbReference type="Proteomes" id="UP000294194"/>
    </source>
</evidence>
<name>A0A4Q9GQ87_9MICO</name>
<keyword evidence="1" id="KW-0472">Membrane</keyword>
<dbReference type="AlphaFoldDB" id="A0A4Q9GQ87"/>
<accession>A0A4Q9GQ87</accession>
<evidence type="ECO:0000256" key="1">
    <source>
        <dbReference type="SAM" id="Phobius"/>
    </source>
</evidence>
<dbReference type="RefSeq" id="WP_130980961.1">
    <property type="nucleotide sequence ID" value="NZ_SISG01000001.1"/>
</dbReference>
<proteinExistence type="predicted"/>
<sequence>MTNTPAPEAAPEGLNHWQSLRYYLFQPWWRGVWFVGAIVWGVVFNWLFIVVEPREELFGVISIVPIFAFIIEQQGRARKLRQEKAKLEKF</sequence>
<evidence type="ECO:0000313" key="2">
    <source>
        <dbReference type="EMBL" id="TBN56851.1"/>
    </source>
</evidence>
<comment type="caution">
    <text evidence="2">The sequence shown here is derived from an EMBL/GenBank/DDBJ whole genome shotgun (WGS) entry which is preliminary data.</text>
</comment>
<keyword evidence="3" id="KW-1185">Reference proteome</keyword>
<feature type="transmembrane region" description="Helical" evidence="1">
    <location>
        <begin position="57"/>
        <end position="75"/>
    </location>
</feature>
<reference evidence="3" key="1">
    <citation type="submission" date="2019-02" db="EMBL/GenBank/DDBJ databases">
        <title>Glaciihabitans arcticus sp. nov., a psychrotolerant bacterium isolated from polar soil.</title>
        <authorList>
            <person name="Dahal R.H."/>
        </authorList>
    </citation>
    <scope>NUCLEOTIDE SEQUENCE [LARGE SCALE GENOMIC DNA]</scope>
    <source>
        <strain evidence="3">RP-3-7</strain>
    </source>
</reference>
<dbReference type="EMBL" id="SISG01000001">
    <property type="protein sequence ID" value="TBN56851.1"/>
    <property type="molecule type" value="Genomic_DNA"/>
</dbReference>
<feature type="transmembrane region" description="Helical" evidence="1">
    <location>
        <begin position="31"/>
        <end position="51"/>
    </location>
</feature>
<keyword evidence="1" id="KW-1133">Transmembrane helix</keyword>
<dbReference type="Proteomes" id="UP000294194">
    <property type="component" value="Unassembled WGS sequence"/>
</dbReference>